<evidence type="ECO:0000313" key="9">
    <source>
        <dbReference type="EMBL" id="KAG5677456.1"/>
    </source>
</evidence>
<evidence type="ECO:0000256" key="3">
    <source>
        <dbReference type="ARBA" id="ARBA00022741"/>
    </source>
</evidence>
<keyword evidence="4" id="KW-0378">Hydrolase</keyword>
<accession>A0A9J6C6I1</accession>
<comment type="catalytic activity">
    <reaction evidence="7">
        <text>ATP + H2O = ADP + phosphate + H(+)</text>
        <dbReference type="Rhea" id="RHEA:13065"/>
        <dbReference type="ChEBI" id="CHEBI:15377"/>
        <dbReference type="ChEBI" id="CHEBI:15378"/>
        <dbReference type="ChEBI" id="CHEBI:30616"/>
        <dbReference type="ChEBI" id="CHEBI:43474"/>
        <dbReference type="ChEBI" id="CHEBI:456216"/>
        <dbReference type="EC" id="3.6.4.13"/>
    </reaction>
</comment>
<dbReference type="PANTHER" id="PTHR22655:SF2">
    <property type="entry name" value="ATP-DEPENDENT RNA HELICASE TDRD12-RELATED"/>
    <property type="match status" value="1"/>
</dbReference>
<evidence type="ECO:0000256" key="1">
    <source>
        <dbReference type="ARBA" id="ARBA00012552"/>
    </source>
</evidence>
<keyword evidence="6" id="KW-0067">ATP-binding</keyword>
<dbReference type="EMBL" id="JADBJN010000002">
    <property type="protein sequence ID" value="KAG5677456.1"/>
    <property type="molecule type" value="Genomic_DNA"/>
</dbReference>
<comment type="caution">
    <text evidence="9">The sequence shown here is derived from an EMBL/GenBank/DDBJ whole genome shotgun (WGS) entry which is preliminary data.</text>
</comment>
<keyword evidence="10" id="KW-1185">Reference proteome</keyword>
<dbReference type="InterPro" id="IPR002999">
    <property type="entry name" value="Tudor"/>
</dbReference>
<evidence type="ECO:0000256" key="7">
    <source>
        <dbReference type="ARBA" id="ARBA00047984"/>
    </source>
</evidence>
<gene>
    <name evidence="9" type="ORF">PVAND_007214</name>
</gene>
<organism evidence="9 10">
    <name type="scientific">Polypedilum vanderplanki</name>
    <name type="common">Sleeping chironomid midge</name>
    <dbReference type="NCBI Taxonomy" id="319348"/>
    <lineage>
        <taxon>Eukaryota</taxon>
        <taxon>Metazoa</taxon>
        <taxon>Ecdysozoa</taxon>
        <taxon>Arthropoda</taxon>
        <taxon>Hexapoda</taxon>
        <taxon>Insecta</taxon>
        <taxon>Pterygota</taxon>
        <taxon>Neoptera</taxon>
        <taxon>Endopterygota</taxon>
        <taxon>Diptera</taxon>
        <taxon>Nematocera</taxon>
        <taxon>Chironomoidea</taxon>
        <taxon>Chironomidae</taxon>
        <taxon>Chironominae</taxon>
        <taxon>Polypedilum</taxon>
        <taxon>Polypedilum</taxon>
    </lineage>
</organism>
<keyword evidence="2" id="KW-0677">Repeat</keyword>
<sequence length="853" mass="101062">MESHMKFDEEDPTIYSNNNKIFLYGNEISEPLMRLDDLKFARNIRENFFKKGFRSIFPIQNYSWNEILKRHSILMIGPRYSGTTIAYIPSLLTLLLKDIQTQKIEDEEVYDDNENKDKEITSSLYTSQGPLAIIFAKSSREVELIRKLCVDLSKSSLKIVAASGIWNLTTKKIELLNGCDLLITTLPCFKRLDDCDIIKIFDRNKIRYIVLDGFDFIYEKFDKEVIQILKSFYKYDSIEENKLQFIITATKWDEVFRVLYMQSFIKIILIDNFIEAAIMARTRFQIVIEDEHAKDLNLLKRLKSNEWRQFKTLILFNQFSELVAYKKFIKDEAPEISIISIESIKQKKAINELCLMWQQESKGRMTLLLMTDEVYQIHCAIIERVQVIIHYSLSPSWTKFCRRFGASIDHYKKFVEKNNQPTEEERPVAIILLNDDNVREFSRLLHFLQDRRLIKQLSNEMHQKVMRIKETVERSKMKNDEEIFICQNFLKFADSSNDCDCNQRHGFTNRDINSFLLKSGYVKFLILDIFNPLHYTIKITHTRNDLNSSWISQYDKIEQTEIALKELQLYMNNKENEKTAAVIKIGELYCIKNIPTHNWYRCKVIFIGEKSDISPTYDVIVSFIDKSGKKMTKSIYVRELPEKFKKYDPLATELRIINMTPYDFDKHFDYETTNEVANEICRITRNQNNKDYFVCKIDLTAANTIFSENFQYFHFMKELNLDKFQFSLRQYLLENNFAMKNENIFDKIKSNAVKAGLILPVNTVTKDEKAKGVVNDQKIVHIEEETLKDNKRVIEWRQSNTKIMFKMKVFDIVEYSLFVNEDNIVIRLIYSDTYIMKLDVGKSWPELFILNHK</sequence>
<name>A0A9J6C6I1_POLVA</name>
<dbReference type="GO" id="GO:0003724">
    <property type="term" value="F:RNA helicase activity"/>
    <property type="evidence" value="ECO:0007669"/>
    <property type="project" value="UniProtKB-EC"/>
</dbReference>
<dbReference type="GO" id="GO:0016787">
    <property type="term" value="F:hydrolase activity"/>
    <property type="evidence" value="ECO:0007669"/>
    <property type="project" value="UniProtKB-KW"/>
</dbReference>
<protein>
    <recommendedName>
        <fullName evidence="1">RNA helicase</fullName>
        <ecNumber evidence="1">3.6.4.13</ecNumber>
    </recommendedName>
</protein>
<dbReference type="Pfam" id="PF00567">
    <property type="entry name" value="TUDOR"/>
    <property type="match status" value="1"/>
</dbReference>
<dbReference type="GO" id="GO:0042078">
    <property type="term" value="P:germ-line stem cell division"/>
    <property type="evidence" value="ECO:0007669"/>
    <property type="project" value="TreeGrafter"/>
</dbReference>
<keyword evidence="3" id="KW-0547">Nucleotide-binding</keyword>
<proteinExistence type="predicted"/>
<dbReference type="Gene3D" id="3.40.50.300">
    <property type="entry name" value="P-loop containing nucleotide triphosphate hydrolases"/>
    <property type="match status" value="1"/>
</dbReference>
<evidence type="ECO:0000256" key="4">
    <source>
        <dbReference type="ARBA" id="ARBA00022801"/>
    </source>
</evidence>
<dbReference type="InterPro" id="IPR027417">
    <property type="entry name" value="P-loop_NTPase"/>
</dbReference>
<dbReference type="Proteomes" id="UP001107558">
    <property type="component" value="Chromosome 2"/>
</dbReference>
<dbReference type="SUPFAM" id="SSF63748">
    <property type="entry name" value="Tudor/PWWP/MBT"/>
    <property type="match status" value="1"/>
</dbReference>
<evidence type="ECO:0000256" key="6">
    <source>
        <dbReference type="ARBA" id="ARBA00022840"/>
    </source>
</evidence>
<evidence type="ECO:0000313" key="10">
    <source>
        <dbReference type="Proteomes" id="UP001107558"/>
    </source>
</evidence>
<dbReference type="OrthoDB" id="7791411at2759"/>
<feature type="domain" description="Tudor" evidence="8">
    <location>
        <begin position="545"/>
        <end position="656"/>
    </location>
</feature>
<dbReference type="AlphaFoldDB" id="A0A9J6C6I1"/>
<dbReference type="GO" id="GO:0005524">
    <property type="term" value="F:ATP binding"/>
    <property type="evidence" value="ECO:0007669"/>
    <property type="project" value="UniProtKB-KW"/>
</dbReference>
<evidence type="ECO:0000256" key="5">
    <source>
        <dbReference type="ARBA" id="ARBA00022806"/>
    </source>
</evidence>
<reference evidence="9" key="1">
    <citation type="submission" date="2021-03" db="EMBL/GenBank/DDBJ databases">
        <title>Chromosome level genome of the anhydrobiotic midge Polypedilum vanderplanki.</title>
        <authorList>
            <person name="Yoshida Y."/>
            <person name="Kikawada T."/>
            <person name="Gusev O."/>
        </authorList>
    </citation>
    <scope>NUCLEOTIDE SEQUENCE</scope>
    <source>
        <strain evidence="9">NIAS01</strain>
        <tissue evidence="9">Whole body or cell culture</tissue>
    </source>
</reference>
<dbReference type="Gene3D" id="2.30.30.140">
    <property type="match status" value="1"/>
</dbReference>
<evidence type="ECO:0000256" key="2">
    <source>
        <dbReference type="ARBA" id="ARBA00022737"/>
    </source>
</evidence>
<dbReference type="EC" id="3.6.4.13" evidence="1"/>
<dbReference type="SUPFAM" id="SSF52540">
    <property type="entry name" value="P-loop containing nucleoside triphosphate hydrolases"/>
    <property type="match status" value="1"/>
</dbReference>
<keyword evidence="5" id="KW-0347">Helicase</keyword>
<dbReference type="PANTHER" id="PTHR22655">
    <property type="entry name" value="ATP-DEPENDENT RNA HELICASE TDRD12-RELATED"/>
    <property type="match status" value="1"/>
</dbReference>
<evidence type="ECO:0000259" key="8">
    <source>
        <dbReference type="Pfam" id="PF00567"/>
    </source>
</evidence>